<evidence type="ECO:0000313" key="2">
    <source>
        <dbReference type="Proteomes" id="UP001148185"/>
    </source>
</evidence>
<dbReference type="Proteomes" id="UP001148185">
    <property type="component" value="Unassembled WGS sequence"/>
</dbReference>
<accession>A0A9X4C7M2</accession>
<protein>
    <submittedName>
        <fullName evidence="1">Uncharacterized protein</fullName>
    </submittedName>
</protein>
<keyword evidence="2" id="KW-1185">Reference proteome</keyword>
<organism evidence="1 2">
    <name type="scientific">Pseudomonas shahriarae</name>
    <dbReference type="NCBI Taxonomy" id="2745512"/>
    <lineage>
        <taxon>Bacteria</taxon>
        <taxon>Pseudomonadati</taxon>
        <taxon>Pseudomonadota</taxon>
        <taxon>Gammaproteobacteria</taxon>
        <taxon>Pseudomonadales</taxon>
        <taxon>Pseudomonadaceae</taxon>
        <taxon>Pseudomonas</taxon>
    </lineage>
</organism>
<dbReference type="RefSeq" id="WP_156320534.1">
    <property type="nucleotide sequence ID" value="NZ_JAMDHA010000059.1"/>
</dbReference>
<gene>
    <name evidence="1" type="ORF">M5G27_29850</name>
</gene>
<evidence type="ECO:0000313" key="1">
    <source>
        <dbReference type="EMBL" id="MDD1011664.1"/>
    </source>
</evidence>
<reference evidence="1 2" key="1">
    <citation type="submission" date="2022-05" db="EMBL/GenBank/DDBJ databases">
        <title>Novel Pseudomonas spp. Isolated from a Rainbow Trout Aquaculture Facility.</title>
        <authorList>
            <person name="Testerman T."/>
            <person name="Graf J."/>
        </authorList>
    </citation>
    <scope>NUCLEOTIDE SEQUENCE [LARGE SCALE GENOMIC DNA]</scope>
    <source>
        <strain evidence="1 2">ID1042</strain>
    </source>
</reference>
<comment type="caution">
    <text evidence="1">The sequence shown here is derived from an EMBL/GenBank/DDBJ whole genome shotgun (WGS) entry which is preliminary data.</text>
</comment>
<name>A0A9X4C7M2_9PSED</name>
<dbReference type="AlphaFoldDB" id="A0A9X4C7M2"/>
<sequence>MLDISDPGVTCTPQESEQLRQLVVSRRPGKGNIQAEYQEYWENGWRTGEIMKYAVRPGDLQMAQMAHLALYQRETAAGLRAWNLMQQTTRDCIEDIVDASIAAGYQAVAGNERQYGVTYPILIVLDPNILTSPVKV</sequence>
<proteinExistence type="predicted"/>
<dbReference type="EMBL" id="JAMDHA010000059">
    <property type="protein sequence ID" value="MDD1011664.1"/>
    <property type="molecule type" value="Genomic_DNA"/>
</dbReference>